<feature type="domain" description="Transposable element P transposase-like GTP-binding insertion" evidence="3">
    <location>
        <begin position="302"/>
        <end position="418"/>
    </location>
</feature>
<evidence type="ECO:0000313" key="6">
    <source>
        <dbReference type="Proteomes" id="UP000762676"/>
    </source>
</evidence>
<dbReference type="PANTHER" id="PTHR47577">
    <property type="entry name" value="THAP DOMAIN-CONTAINING PROTEIN 6"/>
    <property type="match status" value="1"/>
</dbReference>
<dbReference type="AlphaFoldDB" id="A0AAV4JXI1"/>
<name>A0AAV4JXI1_9GAST</name>
<evidence type="ECO:0000256" key="1">
    <source>
        <dbReference type="SAM" id="MobiDB-lite"/>
    </source>
</evidence>
<gene>
    <name evidence="5" type="ORF">ElyMa_005266400</name>
</gene>
<keyword evidence="6" id="KW-1185">Reference proteome</keyword>
<evidence type="ECO:0000259" key="3">
    <source>
        <dbReference type="Pfam" id="PF21788"/>
    </source>
</evidence>
<proteinExistence type="predicted"/>
<feature type="domain" description="Transposable element P transposase-like RNase H C-terminal" evidence="4">
    <location>
        <begin position="489"/>
        <end position="517"/>
    </location>
</feature>
<dbReference type="InterPro" id="IPR048366">
    <property type="entry name" value="TNP-like_GBD"/>
</dbReference>
<evidence type="ECO:0000313" key="5">
    <source>
        <dbReference type="EMBL" id="GFS27409.1"/>
    </source>
</evidence>
<evidence type="ECO:0000259" key="4">
    <source>
        <dbReference type="Pfam" id="PF21789"/>
    </source>
</evidence>
<dbReference type="InterPro" id="IPR048367">
    <property type="entry name" value="TNP-like_RNaseH_C"/>
</dbReference>
<reference evidence="5 6" key="1">
    <citation type="journal article" date="2021" name="Elife">
        <title>Chloroplast acquisition without the gene transfer in kleptoplastic sea slugs, Plakobranchus ocellatus.</title>
        <authorList>
            <person name="Maeda T."/>
            <person name="Takahashi S."/>
            <person name="Yoshida T."/>
            <person name="Shimamura S."/>
            <person name="Takaki Y."/>
            <person name="Nagai Y."/>
            <person name="Toyoda A."/>
            <person name="Suzuki Y."/>
            <person name="Arimoto A."/>
            <person name="Ishii H."/>
            <person name="Satoh N."/>
            <person name="Nishiyama T."/>
            <person name="Hasebe M."/>
            <person name="Maruyama T."/>
            <person name="Minagawa J."/>
            <person name="Obokata J."/>
            <person name="Shigenobu S."/>
        </authorList>
    </citation>
    <scope>NUCLEOTIDE SEQUENCE [LARGE SCALE GENOMIC DNA]</scope>
</reference>
<dbReference type="Proteomes" id="UP000762676">
    <property type="component" value="Unassembled WGS sequence"/>
</dbReference>
<protein>
    <submittedName>
        <fullName evidence="5">Transposable element P transposase</fullName>
    </submittedName>
</protein>
<feature type="region of interest" description="Disordered" evidence="1">
    <location>
        <begin position="1"/>
        <end position="66"/>
    </location>
</feature>
<feature type="domain" description="Transposable element P transposase-like RNase H" evidence="2">
    <location>
        <begin position="146"/>
        <end position="279"/>
    </location>
</feature>
<dbReference type="Pfam" id="PF21787">
    <property type="entry name" value="TNP-like_RNaseH_N"/>
    <property type="match status" value="1"/>
</dbReference>
<accession>A0AAV4JXI1</accession>
<evidence type="ECO:0000259" key="2">
    <source>
        <dbReference type="Pfam" id="PF21787"/>
    </source>
</evidence>
<sequence length="716" mass="80750">MATEEENSALPIPTPTSEPVSYSPSPGSPPSMEQQRMLKLKKKIDSQRKRIKRPQSSPSVASKQKEELATIKSLSAKYLSKDIHDFFCTQLDMSVKKKKRWDAHNKSQALSIYHASPKAYLLFRKIFHLPSVTTMRRTMAKLDIYPGFPSSVIEAFKVKVTQMEPRDRLCILVFDEMSLKCSLNYNVERDYVEGLEDFGMACGRTEKASNHATVFMARGLMAKWKQPFGYFLSHSTIKPAILHRVLMTAIEKLKSLDLTVKAVICDQGSNNCSVFRNLGVTPEKPYFQHLESEVLVIFDPPHLLKNIRNNLMKHSFFTSDGAVSWKVIREFFEKDQAFPLKMAPKLTKKHIDVPIFSKLRVNLAAQVLSHSVAAGIAFLCQTGIFPAQYMATSKFIQRFDSLFNVFNVNGGNSKAPFKHPITPTSSHVAFLVESKAWLKSLHYGTDDSRKPAESLPCIRGWLQTIEALLLLIKNTLTDESNTKYLLSNRLNQDCIENLFAIIRSKGGHRNNPDPQEFRFALRQVMVDKVLSSIRGTNCKEDLDTFLINFTSHSQVSTQPQLFHPPSVNSQQTQEVQVVNLVKSAKPEDIVQLENVVAYIGGYICRKLIPIICEQCGSLLQAESDSNQYSQHLTFIHTKAYDDCKNGGLKMPSFALVEALGLFEAVFQTDIQCSLRKENLRKNFKSLACLDTRWCPRSVGVGGAKLSGLKLKSDCMV</sequence>
<organism evidence="5 6">
    <name type="scientific">Elysia marginata</name>
    <dbReference type="NCBI Taxonomy" id="1093978"/>
    <lineage>
        <taxon>Eukaryota</taxon>
        <taxon>Metazoa</taxon>
        <taxon>Spiralia</taxon>
        <taxon>Lophotrochozoa</taxon>
        <taxon>Mollusca</taxon>
        <taxon>Gastropoda</taxon>
        <taxon>Heterobranchia</taxon>
        <taxon>Euthyneura</taxon>
        <taxon>Panpulmonata</taxon>
        <taxon>Sacoglossa</taxon>
        <taxon>Placobranchoidea</taxon>
        <taxon>Plakobranchidae</taxon>
        <taxon>Elysia</taxon>
    </lineage>
</organism>
<dbReference type="Pfam" id="PF21789">
    <property type="entry name" value="TNP-like_RNaseH_C"/>
    <property type="match status" value="1"/>
</dbReference>
<dbReference type="Pfam" id="PF21788">
    <property type="entry name" value="TNP-like_GBD"/>
    <property type="match status" value="1"/>
</dbReference>
<dbReference type="EMBL" id="BMAT01010514">
    <property type="protein sequence ID" value="GFS27409.1"/>
    <property type="molecule type" value="Genomic_DNA"/>
</dbReference>
<dbReference type="PANTHER" id="PTHR47577:SF2">
    <property type="entry name" value="THAP DOMAIN CONTAINING 9"/>
    <property type="match status" value="1"/>
</dbReference>
<dbReference type="InterPro" id="IPR048365">
    <property type="entry name" value="TNP-like_RNaseH_N"/>
</dbReference>
<comment type="caution">
    <text evidence="5">The sequence shown here is derived from an EMBL/GenBank/DDBJ whole genome shotgun (WGS) entry which is preliminary data.</text>
</comment>